<dbReference type="GO" id="GO:0004497">
    <property type="term" value="F:monooxygenase activity"/>
    <property type="evidence" value="ECO:0007669"/>
    <property type="project" value="UniProtKB-KW"/>
</dbReference>
<protein>
    <submittedName>
        <fullName evidence="3">FAD-containing monooxygenase</fullName>
    </submittedName>
</protein>
<sequence>MLRKMDAEGIIKAVQKFDYDAGIKDLPVLDLKSTYITRAESDIPKCGDRGNWLPRKSYLWDFWEAKYGDVSQGILYSKEHHD</sequence>
<name>A0AAW2ZI33_9EUKA</name>
<dbReference type="EMBL" id="JAOPGA020001506">
    <property type="protein sequence ID" value="KAL0489013.1"/>
    <property type="molecule type" value="Genomic_DNA"/>
</dbReference>
<evidence type="ECO:0000313" key="3">
    <source>
        <dbReference type="EMBL" id="KAL0489013.1"/>
    </source>
</evidence>
<proteinExistence type="predicted"/>
<evidence type="ECO:0000256" key="1">
    <source>
        <dbReference type="ARBA" id="ARBA00001974"/>
    </source>
</evidence>
<evidence type="ECO:0000313" key="4">
    <source>
        <dbReference type="Proteomes" id="UP001431209"/>
    </source>
</evidence>
<accession>A0AAW2ZI33</accession>
<keyword evidence="2 3" id="KW-0560">Oxidoreductase</keyword>
<evidence type="ECO:0000256" key="2">
    <source>
        <dbReference type="ARBA" id="ARBA00023033"/>
    </source>
</evidence>
<gene>
    <name evidence="3" type="ORF">AKO1_009075</name>
</gene>
<comment type="caution">
    <text evidence="3">The sequence shown here is derived from an EMBL/GenBank/DDBJ whole genome shotgun (WGS) entry which is preliminary data.</text>
</comment>
<dbReference type="Proteomes" id="UP001431209">
    <property type="component" value="Unassembled WGS sequence"/>
</dbReference>
<dbReference type="AlphaFoldDB" id="A0AAW2ZI33"/>
<dbReference type="PANTHER" id="PTHR43872:SF1">
    <property type="entry name" value="MONOOXYGENASE, PUTATIVE (AFU_ORTHOLOGUE AFUA_8G02570)-RELATED"/>
    <property type="match status" value="1"/>
</dbReference>
<dbReference type="InterPro" id="IPR051820">
    <property type="entry name" value="FAD-binding_MO"/>
</dbReference>
<dbReference type="PANTHER" id="PTHR43872">
    <property type="entry name" value="MONOOXYGENASE, PUTATIVE (AFU_ORTHOLOGUE AFUA_8G02570)-RELATED"/>
    <property type="match status" value="1"/>
</dbReference>
<organism evidence="3 4">
    <name type="scientific">Acrasis kona</name>
    <dbReference type="NCBI Taxonomy" id="1008807"/>
    <lineage>
        <taxon>Eukaryota</taxon>
        <taxon>Discoba</taxon>
        <taxon>Heterolobosea</taxon>
        <taxon>Tetramitia</taxon>
        <taxon>Eutetramitia</taxon>
        <taxon>Acrasidae</taxon>
        <taxon>Acrasis</taxon>
    </lineage>
</organism>
<comment type="cofactor">
    <cofactor evidence="1">
        <name>FAD</name>
        <dbReference type="ChEBI" id="CHEBI:57692"/>
    </cofactor>
</comment>
<keyword evidence="2 3" id="KW-0503">Monooxygenase</keyword>
<reference evidence="3 4" key="1">
    <citation type="submission" date="2024-03" db="EMBL/GenBank/DDBJ databases">
        <title>The Acrasis kona genome and developmental transcriptomes reveal deep origins of eukaryotic multicellular pathways.</title>
        <authorList>
            <person name="Sheikh S."/>
            <person name="Fu C.-J."/>
            <person name="Brown M.W."/>
            <person name="Baldauf S.L."/>
        </authorList>
    </citation>
    <scope>NUCLEOTIDE SEQUENCE [LARGE SCALE GENOMIC DNA]</scope>
    <source>
        <strain evidence="3 4">ATCC MYA-3509</strain>
    </source>
</reference>
<keyword evidence="4" id="KW-1185">Reference proteome</keyword>